<name>A0A1S8L8Y0_9CLOT</name>
<gene>
    <name evidence="2" type="ORF">CROST_020290</name>
</gene>
<dbReference type="STRING" id="84029.CROST_16400"/>
<dbReference type="Proteomes" id="UP000190951">
    <property type="component" value="Chromosome"/>
</dbReference>
<evidence type="ECO:0000259" key="1">
    <source>
        <dbReference type="Pfam" id="PF26154"/>
    </source>
</evidence>
<evidence type="ECO:0000313" key="2">
    <source>
        <dbReference type="EMBL" id="URZ11312.1"/>
    </source>
</evidence>
<proteinExistence type="predicted"/>
<evidence type="ECO:0000313" key="3">
    <source>
        <dbReference type="Proteomes" id="UP000190951"/>
    </source>
</evidence>
<dbReference type="RefSeq" id="WP_077835003.1">
    <property type="nucleotide sequence ID" value="NZ_CP096983.1"/>
</dbReference>
<dbReference type="Pfam" id="PF26154">
    <property type="entry name" value="DUF8042"/>
    <property type="match status" value="1"/>
</dbReference>
<dbReference type="EMBL" id="CP096983">
    <property type="protein sequence ID" value="URZ11312.1"/>
    <property type="molecule type" value="Genomic_DNA"/>
</dbReference>
<protein>
    <recommendedName>
        <fullName evidence="1">DUF8042 domain-containing protein</fullName>
    </recommendedName>
</protein>
<organism evidence="2 3">
    <name type="scientific">Clostridium felsineum</name>
    <dbReference type="NCBI Taxonomy" id="36839"/>
    <lineage>
        <taxon>Bacteria</taxon>
        <taxon>Bacillati</taxon>
        <taxon>Bacillota</taxon>
        <taxon>Clostridia</taxon>
        <taxon>Eubacteriales</taxon>
        <taxon>Clostridiaceae</taxon>
        <taxon>Clostridium</taxon>
    </lineage>
</organism>
<feature type="domain" description="DUF8042" evidence="1">
    <location>
        <begin position="1"/>
        <end position="112"/>
    </location>
</feature>
<sequence length="115" mass="13273">MSEKIEALKTAAEYIPKLKKGIKDIYEYYEKGEYEKGAEIITEASEGFGWIINLIAVTKDVLSESLDETELTQKFSEVIEAMENEDYILVGDLFQYEVYPIIENYERVISKSILN</sequence>
<dbReference type="InterPro" id="IPR058355">
    <property type="entry name" value="DUF8042"/>
</dbReference>
<dbReference type="KEGG" id="crw:CROST_020290"/>
<dbReference type="AlphaFoldDB" id="A0A1S8L8Y0"/>
<keyword evidence="3" id="KW-1185">Reference proteome</keyword>
<accession>A0A1S8L8Y0</accession>
<reference evidence="2 3" key="1">
    <citation type="submission" date="2022-04" db="EMBL/GenBank/DDBJ databases">
        <title>Genome sequence of C. roseum typestrain.</title>
        <authorList>
            <person name="Poehlein A."/>
            <person name="Schoch T."/>
            <person name="Duerre P."/>
            <person name="Daniel R."/>
        </authorList>
    </citation>
    <scope>NUCLEOTIDE SEQUENCE [LARGE SCALE GENOMIC DNA]</scope>
    <source>
        <strain evidence="2 3">DSM 7320</strain>
    </source>
</reference>